<keyword evidence="2" id="KW-0489">Methyltransferase</keyword>
<dbReference type="SUPFAM" id="SSF53335">
    <property type="entry name" value="S-adenosyl-L-methionine-dependent methyltransferases"/>
    <property type="match status" value="1"/>
</dbReference>
<dbReference type="PANTHER" id="PTHR43667:SF2">
    <property type="entry name" value="FATTY ACID C-METHYL TRANSFERASE"/>
    <property type="match status" value="1"/>
</dbReference>
<dbReference type="InterPro" id="IPR050723">
    <property type="entry name" value="CFA/CMAS"/>
</dbReference>
<organism evidence="2 3">
    <name type="scientific">Aceticella autotrophica</name>
    <dbReference type="NCBI Taxonomy" id="2755338"/>
    <lineage>
        <taxon>Bacteria</taxon>
        <taxon>Bacillati</taxon>
        <taxon>Bacillota</taxon>
        <taxon>Clostridia</taxon>
        <taxon>Thermoanaerobacterales</taxon>
        <taxon>Thermoanaerobacteraceae</taxon>
        <taxon>Aceticella</taxon>
    </lineage>
</organism>
<evidence type="ECO:0000313" key="3">
    <source>
        <dbReference type="Proteomes" id="UP000671913"/>
    </source>
</evidence>
<dbReference type="CDD" id="cd02440">
    <property type="entry name" value="AdoMet_MTases"/>
    <property type="match status" value="1"/>
</dbReference>
<evidence type="ECO:0000259" key="1">
    <source>
        <dbReference type="Pfam" id="PF13649"/>
    </source>
</evidence>
<dbReference type="RefSeq" id="WP_284679473.1">
    <property type="nucleotide sequence ID" value="NZ_CP060096.1"/>
</dbReference>
<reference evidence="2" key="1">
    <citation type="submission" date="2020-08" db="EMBL/GenBank/DDBJ databases">
        <title>Genomic insights into the carbon and energy metabolism of the first obligate autotrophic acetogenic bacterium Aceticella autotrophica gen. nov., sp. nov.</title>
        <authorList>
            <person name="Toshchakov S.V."/>
            <person name="Elcheninov A.G."/>
            <person name="Kublanov I.V."/>
            <person name="Frolov E.N."/>
            <person name="Lebedinsky A.V."/>
        </authorList>
    </citation>
    <scope>NUCLEOTIDE SEQUENCE</scope>
    <source>
        <strain evidence="2">3443-3Ac</strain>
    </source>
</reference>
<dbReference type="KEGG" id="aaut:ACETAC_07810"/>
<feature type="domain" description="Methyltransferase" evidence="1">
    <location>
        <begin position="90"/>
        <end position="164"/>
    </location>
</feature>
<dbReference type="PANTHER" id="PTHR43667">
    <property type="entry name" value="CYCLOPROPANE-FATTY-ACYL-PHOSPHOLIPID SYNTHASE"/>
    <property type="match status" value="1"/>
</dbReference>
<gene>
    <name evidence="2" type="ORF">ACETAC_07810</name>
</gene>
<dbReference type="EMBL" id="CP060096">
    <property type="protein sequence ID" value="QSZ26789.1"/>
    <property type="molecule type" value="Genomic_DNA"/>
</dbReference>
<dbReference type="Pfam" id="PF13649">
    <property type="entry name" value="Methyltransf_25"/>
    <property type="match status" value="1"/>
</dbReference>
<protein>
    <submittedName>
        <fullName evidence="2">Methyltransferase domain-containing protein</fullName>
    </submittedName>
</protein>
<keyword evidence="2" id="KW-0808">Transferase</keyword>
<dbReference type="Proteomes" id="UP000671913">
    <property type="component" value="Chromosome"/>
</dbReference>
<dbReference type="AlphaFoldDB" id="A0A975AUP9"/>
<dbReference type="Gene3D" id="3.40.50.150">
    <property type="entry name" value="Vaccinia Virus protein VP39"/>
    <property type="match status" value="1"/>
</dbReference>
<evidence type="ECO:0000313" key="2">
    <source>
        <dbReference type="EMBL" id="QSZ26789.1"/>
    </source>
</evidence>
<dbReference type="GO" id="GO:0032259">
    <property type="term" value="P:methylation"/>
    <property type="evidence" value="ECO:0007669"/>
    <property type="project" value="UniProtKB-KW"/>
</dbReference>
<proteinExistence type="predicted"/>
<dbReference type="GO" id="GO:0008168">
    <property type="term" value="F:methyltransferase activity"/>
    <property type="evidence" value="ECO:0007669"/>
    <property type="project" value="UniProtKB-KW"/>
</dbReference>
<name>A0A975AUP9_9THEO</name>
<keyword evidence="3" id="KW-1185">Reference proteome</keyword>
<accession>A0A975AUP9</accession>
<dbReference type="InterPro" id="IPR029063">
    <property type="entry name" value="SAM-dependent_MTases_sf"/>
</dbReference>
<sequence>MTEKPSLEGKFLNCPGCLLKNPHFWIDAWNAVHRNSLSARRRPDLNPVECWNRLAGQVERWTDQANAGGRVARVLAWLERQGVLHSQLEVLDIGAGAGTFTIPLARRVKKVVALEPAPAVLTTLQKKVEAEGLTNVQFLNREWEKVDPVAEGLAGRFDLVFASLTPGVKDVETLVKMMTCSHKWCFLCDLAGQRWYPTWEELWRDIFGEEPPLSPYDISYPFNYLYTSGYFPSVQLWADEWDKEDFSVDEAIVDLENRFQFYVELTSEIKDKIANYIKQHATNGVFQLKDRVRLGMILWRVDERWRNEVDGI</sequence>
<dbReference type="InterPro" id="IPR041698">
    <property type="entry name" value="Methyltransf_25"/>
</dbReference>